<dbReference type="PROSITE" id="PS50157">
    <property type="entry name" value="ZINC_FINGER_C2H2_2"/>
    <property type="match status" value="3"/>
</dbReference>
<dbReference type="FunFam" id="3.30.160.60:FF:000072">
    <property type="entry name" value="zinc finger protein 143 isoform X1"/>
    <property type="match status" value="1"/>
</dbReference>
<evidence type="ECO:0000256" key="5">
    <source>
        <dbReference type="ARBA" id="ARBA00022833"/>
    </source>
</evidence>
<organism evidence="10 12">
    <name type="scientific">Bursaphelenchus xylophilus</name>
    <name type="common">Pinewood nematode worm</name>
    <name type="synonym">Aphelenchoides xylophilus</name>
    <dbReference type="NCBI Taxonomy" id="6326"/>
    <lineage>
        <taxon>Eukaryota</taxon>
        <taxon>Metazoa</taxon>
        <taxon>Ecdysozoa</taxon>
        <taxon>Nematoda</taxon>
        <taxon>Chromadorea</taxon>
        <taxon>Rhabditida</taxon>
        <taxon>Tylenchina</taxon>
        <taxon>Tylenchomorpha</taxon>
        <taxon>Aphelenchoidea</taxon>
        <taxon>Aphelenchoididae</taxon>
        <taxon>Bursaphelenchus</taxon>
    </lineage>
</organism>
<dbReference type="InterPro" id="IPR013087">
    <property type="entry name" value="Znf_C2H2_type"/>
</dbReference>
<dbReference type="GO" id="GO:0005634">
    <property type="term" value="C:nucleus"/>
    <property type="evidence" value="ECO:0007669"/>
    <property type="project" value="UniProtKB-SubCell"/>
</dbReference>
<dbReference type="SMR" id="A0A1I7RNS1"/>
<accession>A0A1I7RNS1</accession>
<protein>
    <submittedName>
        <fullName evidence="9">(pine wood nematode) hypothetical protein</fullName>
    </submittedName>
</protein>
<dbReference type="FunFam" id="3.30.160.60:FF:000021">
    <property type="entry name" value="Basic krueppel-like factor 3"/>
    <property type="match status" value="1"/>
</dbReference>
<evidence type="ECO:0000313" key="9">
    <source>
        <dbReference type="EMBL" id="CAD5232193.1"/>
    </source>
</evidence>
<feature type="domain" description="C2H2-type" evidence="8">
    <location>
        <begin position="245"/>
        <end position="272"/>
    </location>
</feature>
<proteinExistence type="predicted"/>
<dbReference type="GO" id="GO:0000978">
    <property type="term" value="F:RNA polymerase II cis-regulatory region sequence-specific DNA binding"/>
    <property type="evidence" value="ECO:0007669"/>
    <property type="project" value="TreeGrafter"/>
</dbReference>
<keyword evidence="6" id="KW-0539">Nucleus</keyword>
<keyword evidence="11" id="KW-1185">Reference proteome</keyword>
<dbReference type="eggNOG" id="KOG1721">
    <property type="taxonomic scope" value="Eukaryota"/>
</dbReference>
<dbReference type="OrthoDB" id="4748970at2759"/>
<dbReference type="WBParaSite" id="BXY_0235800.1">
    <property type="protein sequence ID" value="BXY_0235800.1"/>
    <property type="gene ID" value="BXY_0235800"/>
</dbReference>
<dbReference type="Pfam" id="PF00096">
    <property type="entry name" value="zf-C2H2"/>
    <property type="match status" value="3"/>
</dbReference>
<sequence>MQTTAFYDTYMPDQVQFYNQSTIILDQNYCMEPTYTSVPIVQPQIKLDPYTYTEYYCPMEFYADYQPNYATMPEPLLQPVYPHIQAVSEPIPTSSLTTATFTKLSTGSEFSSSSTSPTNFSVLSSSPGCSSSPSSSSSNSNAAMNVQLPPEICAKVFCPPSAVNPNGHHRMPRRNKVELQEKRNHKCNVPGCTKVYTKSSHLKAHQRIHTGEKPYNCLWPNCNWRFARSDELTRHLRKHTGAKPFRCQNCARCFARSDHLQLHMKRHEPKTGRQSW</sequence>
<feature type="domain" description="C2H2-type" evidence="8">
    <location>
        <begin position="185"/>
        <end position="214"/>
    </location>
</feature>
<keyword evidence="2" id="KW-0479">Metal-binding</keyword>
<name>A0A1I7RNS1_BURXY</name>
<dbReference type="FunFam" id="3.30.160.60:FF:000018">
    <property type="entry name" value="Krueppel-like factor 15"/>
    <property type="match status" value="1"/>
</dbReference>
<evidence type="ECO:0000313" key="10">
    <source>
        <dbReference type="Proteomes" id="UP000095284"/>
    </source>
</evidence>
<dbReference type="GO" id="GO:0000981">
    <property type="term" value="F:DNA-binding transcription factor activity, RNA polymerase II-specific"/>
    <property type="evidence" value="ECO:0007669"/>
    <property type="project" value="TreeGrafter"/>
</dbReference>
<dbReference type="PANTHER" id="PTHR23235">
    <property type="entry name" value="KRUEPPEL-LIKE TRANSCRIPTION FACTOR"/>
    <property type="match status" value="1"/>
</dbReference>
<dbReference type="PROSITE" id="PS00028">
    <property type="entry name" value="ZINC_FINGER_C2H2_1"/>
    <property type="match status" value="3"/>
</dbReference>
<gene>
    <name evidence="9" type="ORF">BXYJ_LOCUS12284</name>
</gene>
<feature type="domain" description="C2H2-type" evidence="8">
    <location>
        <begin position="215"/>
        <end position="244"/>
    </location>
</feature>
<evidence type="ECO:0000313" key="11">
    <source>
        <dbReference type="Proteomes" id="UP000659654"/>
    </source>
</evidence>
<keyword evidence="4 7" id="KW-0863">Zinc-finger</keyword>
<dbReference type="Proteomes" id="UP000659654">
    <property type="component" value="Unassembled WGS sequence"/>
</dbReference>
<evidence type="ECO:0000259" key="8">
    <source>
        <dbReference type="PROSITE" id="PS50157"/>
    </source>
</evidence>
<dbReference type="Proteomes" id="UP000582659">
    <property type="component" value="Unassembled WGS sequence"/>
</dbReference>
<dbReference type="EMBL" id="CAJFCV020000005">
    <property type="protein sequence ID" value="CAG9124252.1"/>
    <property type="molecule type" value="Genomic_DNA"/>
</dbReference>
<evidence type="ECO:0000313" key="12">
    <source>
        <dbReference type="WBParaSite" id="BXY_0235800.1"/>
    </source>
</evidence>
<dbReference type="EMBL" id="CAJFDI010000005">
    <property type="protein sequence ID" value="CAD5232193.1"/>
    <property type="molecule type" value="Genomic_DNA"/>
</dbReference>
<evidence type="ECO:0000256" key="1">
    <source>
        <dbReference type="ARBA" id="ARBA00004123"/>
    </source>
</evidence>
<evidence type="ECO:0000256" key="3">
    <source>
        <dbReference type="ARBA" id="ARBA00022737"/>
    </source>
</evidence>
<evidence type="ECO:0000256" key="7">
    <source>
        <dbReference type="PROSITE-ProRule" id="PRU00042"/>
    </source>
</evidence>
<dbReference type="GO" id="GO:0008270">
    <property type="term" value="F:zinc ion binding"/>
    <property type="evidence" value="ECO:0007669"/>
    <property type="project" value="UniProtKB-KW"/>
</dbReference>
<evidence type="ECO:0000256" key="2">
    <source>
        <dbReference type="ARBA" id="ARBA00022723"/>
    </source>
</evidence>
<keyword evidence="3" id="KW-0677">Repeat</keyword>
<evidence type="ECO:0000256" key="6">
    <source>
        <dbReference type="ARBA" id="ARBA00023242"/>
    </source>
</evidence>
<reference evidence="9" key="2">
    <citation type="submission" date="2020-09" db="EMBL/GenBank/DDBJ databases">
        <authorList>
            <person name="Kikuchi T."/>
        </authorList>
    </citation>
    <scope>NUCLEOTIDE SEQUENCE</scope>
    <source>
        <strain evidence="9">Ka4C1</strain>
    </source>
</reference>
<dbReference type="Gene3D" id="3.30.160.60">
    <property type="entry name" value="Classic Zinc Finger"/>
    <property type="match status" value="3"/>
</dbReference>
<evidence type="ECO:0000256" key="4">
    <source>
        <dbReference type="ARBA" id="ARBA00022771"/>
    </source>
</evidence>
<dbReference type="InterPro" id="IPR036236">
    <property type="entry name" value="Znf_C2H2_sf"/>
</dbReference>
<dbReference type="AlphaFoldDB" id="A0A1I7RNS1"/>
<comment type="subcellular location">
    <subcellularLocation>
        <location evidence="1">Nucleus</location>
    </subcellularLocation>
</comment>
<dbReference type="SMART" id="SM00355">
    <property type="entry name" value="ZnF_C2H2"/>
    <property type="match status" value="3"/>
</dbReference>
<dbReference type="PANTHER" id="PTHR23235:SF150">
    <property type="entry name" value="KRUEPPEL-LIKE FACTOR LUNA"/>
    <property type="match status" value="1"/>
</dbReference>
<reference evidence="12" key="1">
    <citation type="submission" date="2016-11" db="UniProtKB">
        <authorList>
            <consortium name="WormBaseParasite"/>
        </authorList>
    </citation>
    <scope>IDENTIFICATION</scope>
</reference>
<dbReference type="Proteomes" id="UP000095284">
    <property type="component" value="Unplaced"/>
</dbReference>
<keyword evidence="5" id="KW-0862">Zinc</keyword>
<dbReference type="SUPFAM" id="SSF57667">
    <property type="entry name" value="beta-beta-alpha zinc fingers"/>
    <property type="match status" value="2"/>
</dbReference>